<reference evidence="1 2" key="1">
    <citation type="submission" date="2021-05" db="EMBL/GenBank/DDBJ databases">
        <title>Kineosporia and Streptomyces sp. nov. two new marine actinobacteria isolated from Coral.</title>
        <authorList>
            <person name="Buangrab K."/>
            <person name="Sutthacheep M."/>
            <person name="Yeemin T."/>
            <person name="Harunari E."/>
            <person name="Igarashi Y."/>
            <person name="Kanchanasin P."/>
            <person name="Tanasupawat S."/>
            <person name="Phongsopitanun W."/>
        </authorList>
    </citation>
    <scope>NUCLEOTIDE SEQUENCE [LARGE SCALE GENOMIC DNA]</scope>
    <source>
        <strain evidence="1 2">J2-2</strain>
    </source>
</reference>
<evidence type="ECO:0008006" key="3">
    <source>
        <dbReference type="Google" id="ProtNLM"/>
    </source>
</evidence>
<dbReference type="Proteomes" id="UP001197247">
    <property type="component" value="Unassembled WGS sequence"/>
</dbReference>
<organism evidence="1 2">
    <name type="scientific">Kineosporia corallincola</name>
    <dbReference type="NCBI Taxonomy" id="2835133"/>
    <lineage>
        <taxon>Bacteria</taxon>
        <taxon>Bacillati</taxon>
        <taxon>Actinomycetota</taxon>
        <taxon>Actinomycetes</taxon>
        <taxon>Kineosporiales</taxon>
        <taxon>Kineosporiaceae</taxon>
        <taxon>Kineosporia</taxon>
    </lineage>
</organism>
<name>A0ABS5TN88_9ACTN</name>
<dbReference type="EMBL" id="JAHBAY010000012">
    <property type="protein sequence ID" value="MBT0772557.1"/>
    <property type="molecule type" value="Genomic_DNA"/>
</dbReference>
<evidence type="ECO:0000313" key="2">
    <source>
        <dbReference type="Proteomes" id="UP001197247"/>
    </source>
</evidence>
<protein>
    <recommendedName>
        <fullName evidence="3">DUF5709 domain-containing protein</fullName>
    </recommendedName>
</protein>
<keyword evidence="2" id="KW-1185">Reference proteome</keyword>
<comment type="caution">
    <text evidence="1">The sequence shown here is derived from an EMBL/GenBank/DDBJ whole genome shotgun (WGS) entry which is preliminary data.</text>
</comment>
<accession>A0ABS5TN88</accession>
<evidence type="ECO:0000313" key="1">
    <source>
        <dbReference type="EMBL" id="MBT0772557.1"/>
    </source>
</evidence>
<sequence length="76" mass="7916">MADPRIPAGAYQGDGDELELLDGVDPEPVFEPALIDTDDESMALAVDPPQTGDGPEPAEVEVEDTLMAGDGYGDVL</sequence>
<dbReference type="RefSeq" id="WP_214159086.1">
    <property type="nucleotide sequence ID" value="NZ_JAHBAY010000012.1"/>
</dbReference>
<proteinExistence type="predicted"/>
<gene>
    <name evidence="1" type="ORF">KIH74_26665</name>
</gene>